<feature type="region of interest" description="Disordered" evidence="1">
    <location>
        <begin position="39"/>
        <end position="65"/>
    </location>
</feature>
<accession>A0A0D7BK16</accession>
<dbReference type="Proteomes" id="UP000054007">
    <property type="component" value="Unassembled WGS sequence"/>
</dbReference>
<keyword evidence="3" id="KW-1185">Reference proteome</keyword>
<protein>
    <submittedName>
        <fullName evidence="2">Uncharacterized protein</fullName>
    </submittedName>
</protein>
<name>A0A0D7BK16_9AGAR</name>
<dbReference type="AlphaFoldDB" id="A0A0D7BK16"/>
<organism evidence="2 3">
    <name type="scientific">Cylindrobasidium torrendii FP15055 ss-10</name>
    <dbReference type="NCBI Taxonomy" id="1314674"/>
    <lineage>
        <taxon>Eukaryota</taxon>
        <taxon>Fungi</taxon>
        <taxon>Dikarya</taxon>
        <taxon>Basidiomycota</taxon>
        <taxon>Agaricomycotina</taxon>
        <taxon>Agaricomycetes</taxon>
        <taxon>Agaricomycetidae</taxon>
        <taxon>Agaricales</taxon>
        <taxon>Marasmiineae</taxon>
        <taxon>Physalacriaceae</taxon>
        <taxon>Cylindrobasidium</taxon>
    </lineage>
</organism>
<evidence type="ECO:0000313" key="2">
    <source>
        <dbReference type="EMBL" id="KIY70878.1"/>
    </source>
</evidence>
<feature type="compositionally biased region" description="Basic and acidic residues" evidence="1">
    <location>
        <begin position="50"/>
        <end position="63"/>
    </location>
</feature>
<dbReference type="EMBL" id="KN880462">
    <property type="protein sequence ID" value="KIY70878.1"/>
    <property type="molecule type" value="Genomic_DNA"/>
</dbReference>
<feature type="region of interest" description="Disordered" evidence="1">
    <location>
        <begin position="121"/>
        <end position="165"/>
    </location>
</feature>
<evidence type="ECO:0000313" key="3">
    <source>
        <dbReference type="Proteomes" id="UP000054007"/>
    </source>
</evidence>
<reference evidence="2 3" key="1">
    <citation type="journal article" date="2015" name="Fungal Genet. Biol.">
        <title>Evolution of novel wood decay mechanisms in Agaricales revealed by the genome sequences of Fistulina hepatica and Cylindrobasidium torrendii.</title>
        <authorList>
            <person name="Floudas D."/>
            <person name="Held B.W."/>
            <person name="Riley R."/>
            <person name="Nagy L.G."/>
            <person name="Koehler G."/>
            <person name="Ransdell A.S."/>
            <person name="Younus H."/>
            <person name="Chow J."/>
            <person name="Chiniquy J."/>
            <person name="Lipzen A."/>
            <person name="Tritt A."/>
            <person name="Sun H."/>
            <person name="Haridas S."/>
            <person name="LaButti K."/>
            <person name="Ohm R.A."/>
            <person name="Kues U."/>
            <person name="Blanchette R.A."/>
            <person name="Grigoriev I.V."/>
            <person name="Minto R.E."/>
            <person name="Hibbett D.S."/>
        </authorList>
    </citation>
    <scope>NUCLEOTIDE SEQUENCE [LARGE SCALE GENOMIC DNA]</scope>
    <source>
        <strain evidence="2 3">FP15055 ss-10</strain>
    </source>
</reference>
<evidence type="ECO:0000256" key="1">
    <source>
        <dbReference type="SAM" id="MobiDB-lite"/>
    </source>
</evidence>
<proteinExistence type="predicted"/>
<gene>
    <name evidence="2" type="ORF">CYLTODRAFT_419416</name>
</gene>
<feature type="compositionally biased region" description="Basic and acidic residues" evidence="1">
    <location>
        <begin position="125"/>
        <end position="138"/>
    </location>
</feature>
<sequence>MQGTPSLGMDTDHGAARCKPLSIKRLPHAKNSVCTHCLHGTQNDRQTGNKRHDDAEMSNKSDEVAWSQWRPNSTYWRPQLGCELRSSESGGSMVTLERYPCLPGANNLWTFERSTNAMTKLLDSPSRESMDAWGDDKGGSGSASFDAAKDGSRSPSRVHLSTERP</sequence>